<dbReference type="InterPro" id="IPR037391">
    <property type="entry name" value="PMF1-bd"/>
</dbReference>
<name>A0AAN7P6G6_MYCAM</name>
<feature type="coiled-coil region" evidence="1">
    <location>
        <begin position="154"/>
        <end position="244"/>
    </location>
</feature>
<keyword evidence="1" id="KW-0175">Coiled coil</keyword>
<dbReference type="AlphaFoldDB" id="A0AAN7P6G6"/>
<proteinExistence type="predicted"/>
<sequence>MRVVGHWNRLPRQFVDAPSLEVFKVRLDRALSNLIYPHLSKTDNLRKVRQYYVQFWCQRFKKNIVELEKVHERATKMIKGMEHLPYEERLNRLGSSVWRGERQGIPIQSWTSHVKFYALECLEKAIRKRDDLLRKSEADFLQAREGIKAKVAEVEHLDSVVKKLKASIQDTQKEKNQTETEAIILRTEIQQLNQELQGVHKQCRKTAQELASQDEKLLLMESSLKAAQEQLSEQIAETVHQEQNSRKSLTELKTLRERIIASEEEISDY</sequence>
<evidence type="ECO:0000313" key="3">
    <source>
        <dbReference type="Proteomes" id="UP001333110"/>
    </source>
</evidence>
<dbReference type="PANTHER" id="PTHR18881">
    <property type="entry name" value="POLYAMINE-MODULATED FACTOR 1-BINDING PROTEIN 1-RELATED"/>
    <property type="match status" value="1"/>
</dbReference>
<reference evidence="2 3" key="1">
    <citation type="journal article" date="2023" name="J. Hered.">
        <title>Chromosome-level genome of the wood stork (Mycteria americana) provides insight into avian chromosome evolution.</title>
        <authorList>
            <person name="Flamio R. Jr."/>
            <person name="Ramstad K.M."/>
        </authorList>
    </citation>
    <scope>NUCLEOTIDE SEQUENCE [LARGE SCALE GENOMIC DNA]</scope>
    <source>
        <strain evidence="2">JAX WOST 10</strain>
    </source>
</reference>
<dbReference type="GO" id="GO:0007283">
    <property type="term" value="P:spermatogenesis"/>
    <property type="evidence" value="ECO:0007669"/>
    <property type="project" value="TreeGrafter"/>
</dbReference>
<dbReference type="PANTHER" id="PTHR18881:SF3">
    <property type="entry name" value="POLYAMINE-MODULATED FACTOR 1-BINDING PROTEIN 1"/>
    <property type="match status" value="1"/>
</dbReference>
<accession>A0AAN7P6G6</accession>
<gene>
    <name evidence="2" type="ORF">QYF61_018260</name>
</gene>
<comment type="caution">
    <text evidence="2">The sequence shown here is derived from an EMBL/GenBank/DDBJ whole genome shotgun (WGS) entry which is preliminary data.</text>
</comment>
<evidence type="ECO:0000256" key="1">
    <source>
        <dbReference type="SAM" id="Coils"/>
    </source>
</evidence>
<keyword evidence="3" id="KW-1185">Reference proteome</keyword>
<feature type="non-terminal residue" evidence="2">
    <location>
        <position position="269"/>
    </location>
</feature>
<protein>
    <submittedName>
        <fullName evidence="2">Uncharacterized protein</fullName>
    </submittedName>
</protein>
<evidence type="ECO:0000313" key="2">
    <source>
        <dbReference type="EMBL" id="KAK4827467.1"/>
    </source>
</evidence>
<organism evidence="2 3">
    <name type="scientific">Mycteria americana</name>
    <name type="common">Wood stork</name>
    <dbReference type="NCBI Taxonomy" id="33587"/>
    <lineage>
        <taxon>Eukaryota</taxon>
        <taxon>Metazoa</taxon>
        <taxon>Chordata</taxon>
        <taxon>Craniata</taxon>
        <taxon>Vertebrata</taxon>
        <taxon>Euteleostomi</taxon>
        <taxon>Archelosauria</taxon>
        <taxon>Archosauria</taxon>
        <taxon>Dinosauria</taxon>
        <taxon>Saurischia</taxon>
        <taxon>Theropoda</taxon>
        <taxon>Coelurosauria</taxon>
        <taxon>Aves</taxon>
        <taxon>Neognathae</taxon>
        <taxon>Neoaves</taxon>
        <taxon>Aequornithes</taxon>
        <taxon>Ciconiiformes</taxon>
        <taxon>Ciconiidae</taxon>
        <taxon>Mycteria</taxon>
    </lineage>
</organism>
<dbReference type="EMBL" id="JAUNZN010000002">
    <property type="protein sequence ID" value="KAK4827467.1"/>
    <property type="molecule type" value="Genomic_DNA"/>
</dbReference>
<dbReference type="Proteomes" id="UP001333110">
    <property type="component" value="Unassembled WGS sequence"/>
</dbReference>